<dbReference type="PANTHER" id="PTHR46116">
    <property type="entry name" value="(E3-INDEPENDENT) E2 UBIQUITIN-CONJUGATING ENZYME"/>
    <property type="match status" value="1"/>
</dbReference>
<evidence type="ECO:0000256" key="3">
    <source>
        <dbReference type="SAM" id="Phobius"/>
    </source>
</evidence>
<comment type="caution">
    <text evidence="4">The sequence shown here is derived from an EMBL/GenBank/DDBJ whole genome shotgun (WGS) entry which is preliminary data.</text>
</comment>
<keyword evidence="3" id="KW-1133">Transmembrane helix</keyword>
<evidence type="ECO:0000256" key="1">
    <source>
        <dbReference type="ARBA" id="ARBA00022679"/>
    </source>
</evidence>
<evidence type="ECO:0000313" key="5">
    <source>
        <dbReference type="Proteomes" id="UP001151760"/>
    </source>
</evidence>
<keyword evidence="2" id="KW-0833">Ubl conjugation pathway</keyword>
<gene>
    <name evidence="4" type="ORF">Tco_0911089</name>
</gene>
<name>A0ABQ5CVN1_9ASTR</name>
<dbReference type="Proteomes" id="UP001151760">
    <property type="component" value="Unassembled WGS sequence"/>
</dbReference>
<dbReference type="InterPro" id="IPR016135">
    <property type="entry name" value="UBQ-conjugating_enzyme/RWD"/>
</dbReference>
<organism evidence="4 5">
    <name type="scientific">Tanacetum coccineum</name>
    <dbReference type="NCBI Taxonomy" id="301880"/>
    <lineage>
        <taxon>Eukaryota</taxon>
        <taxon>Viridiplantae</taxon>
        <taxon>Streptophyta</taxon>
        <taxon>Embryophyta</taxon>
        <taxon>Tracheophyta</taxon>
        <taxon>Spermatophyta</taxon>
        <taxon>Magnoliopsida</taxon>
        <taxon>eudicotyledons</taxon>
        <taxon>Gunneridae</taxon>
        <taxon>Pentapetalae</taxon>
        <taxon>asterids</taxon>
        <taxon>campanulids</taxon>
        <taxon>Asterales</taxon>
        <taxon>Asteraceae</taxon>
        <taxon>Asteroideae</taxon>
        <taxon>Anthemideae</taxon>
        <taxon>Anthemidinae</taxon>
        <taxon>Tanacetum</taxon>
    </lineage>
</organism>
<keyword evidence="3" id="KW-0812">Transmembrane</keyword>
<dbReference type="EMBL" id="BQNB010014656">
    <property type="protein sequence ID" value="GJT30814.1"/>
    <property type="molecule type" value="Genomic_DNA"/>
</dbReference>
<feature type="transmembrane region" description="Helical" evidence="3">
    <location>
        <begin position="111"/>
        <end position="130"/>
    </location>
</feature>
<reference evidence="4" key="2">
    <citation type="submission" date="2022-01" db="EMBL/GenBank/DDBJ databases">
        <authorList>
            <person name="Yamashiro T."/>
            <person name="Shiraishi A."/>
            <person name="Satake H."/>
            <person name="Nakayama K."/>
        </authorList>
    </citation>
    <scope>NUCLEOTIDE SEQUENCE</scope>
</reference>
<dbReference type="PANTHER" id="PTHR46116:SF41">
    <property type="entry name" value="UBIQUITIN-CONJUGATING ENZYME E2 25-RELATED"/>
    <property type="match status" value="1"/>
</dbReference>
<keyword evidence="5" id="KW-1185">Reference proteome</keyword>
<evidence type="ECO:0000256" key="2">
    <source>
        <dbReference type="ARBA" id="ARBA00022786"/>
    </source>
</evidence>
<evidence type="ECO:0000313" key="4">
    <source>
        <dbReference type="EMBL" id="GJT30814.1"/>
    </source>
</evidence>
<accession>A0ABQ5CVN1</accession>
<dbReference type="Gene3D" id="3.10.110.10">
    <property type="entry name" value="Ubiquitin Conjugating Enzyme"/>
    <property type="match status" value="1"/>
</dbReference>
<sequence length="271" mass="30094">MMGDTIAGGSPSLLYNENILIKSLRTMVCTMTKPPKHFEPFVPGHFCNSAQDILMACYSYKLLEKAFNKLEAKEVEGFLHQIETSSPPPASAATPVVDEDLYAAVVRKMKVIVILLFLVPDSWIFLRLFLTDAKGSVFITIPLIRSAWVYEESHKPISNNKDMDFRWGGDPDIVLGIALLLSQKIESDTAMTADVSIIILFLLMTLLQLTPLLRSLRAELAVPRLQGSTERSVSIRYHMEFEKDPALVDLDGVVELTGPANPITAWLSALS</sequence>
<proteinExistence type="predicted"/>
<keyword evidence="3" id="KW-0472">Membrane</keyword>
<feature type="transmembrane region" description="Helical" evidence="3">
    <location>
        <begin position="189"/>
        <end position="207"/>
    </location>
</feature>
<keyword evidence="1" id="KW-0808">Transferase</keyword>
<reference evidence="4" key="1">
    <citation type="journal article" date="2022" name="Int. J. Mol. Sci.">
        <title>Draft Genome of Tanacetum Coccineum: Genomic Comparison of Closely Related Tanacetum-Family Plants.</title>
        <authorList>
            <person name="Yamashiro T."/>
            <person name="Shiraishi A."/>
            <person name="Nakayama K."/>
            <person name="Satake H."/>
        </authorList>
    </citation>
    <scope>NUCLEOTIDE SEQUENCE</scope>
</reference>
<protein>
    <submittedName>
        <fullName evidence="4">Ubiquitin-conjugating enzyme/RWD-like protein</fullName>
    </submittedName>
</protein>